<feature type="domain" description="N-acetyltransferase" evidence="1">
    <location>
        <begin position="12"/>
        <end position="168"/>
    </location>
</feature>
<dbReference type="OrthoDB" id="9788916at2"/>
<dbReference type="Pfam" id="PF13302">
    <property type="entry name" value="Acetyltransf_3"/>
    <property type="match status" value="1"/>
</dbReference>
<protein>
    <submittedName>
        <fullName evidence="2">Protein N-acetyltransferase, RimJ/RimL family</fullName>
    </submittedName>
</protein>
<organism evidence="2 3">
    <name type="scientific">Algoriphagus aquimarinus</name>
    <dbReference type="NCBI Taxonomy" id="237018"/>
    <lineage>
        <taxon>Bacteria</taxon>
        <taxon>Pseudomonadati</taxon>
        <taxon>Bacteroidota</taxon>
        <taxon>Cytophagia</taxon>
        <taxon>Cytophagales</taxon>
        <taxon>Cyclobacteriaceae</taxon>
        <taxon>Algoriphagus</taxon>
    </lineage>
</organism>
<dbReference type="GO" id="GO:0016747">
    <property type="term" value="F:acyltransferase activity, transferring groups other than amino-acyl groups"/>
    <property type="evidence" value="ECO:0007669"/>
    <property type="project" value="InterPro"/>
</dbReference>
<dbReference type="PROSITE" id="PS51186">
    <property type="entry name" value="GNAT"/>
    <property type="match status" value="1"/>
</dbReference>
<reference evidence="2 3" key="1">
    <citation type="submission" date="2016-10" db="EMBL/GenBank/DDBJ databases">
        <authorList>
            <person name="de Groot N.N."/>
        </authorList>
    </citation>
    <scope>NUCLEOTIDE SEQUENCE [LARGE SCALE GENOMIC DNA]</scope>
    <source>
        <strain evidence="2 3">DSM 23399</strain>
    </source>
</reference>
<dbReference type="InterPro" id="IPR051531">
    <property type="entry name" value="N-acetyltransferase"/>
</dbReference>
<dbReference type="PANTHER" id="PTHR43792:SF1">
    <property type="entry name" value="N-ACETYLTRANSFERASE DOMAIN-CONTAINING PROTEIN"/>
    <property type="match status" value="1"/>
</dbReference>
<dbReference type="InterPro" id="IPR016181">
    <property type="entry name" value="Acyl_CoA_acyltransferase"/>
</dbReference>
<dbReference type="InterPro" id="IPR000182">
    <property type="entry name" value="GNAT_dom"/>
</dbReference>
<dbReference type="Proteomes" id="UP000198790">
    <property type="component" value="Unassembled WGS sequence"/>
</dbReference>
<sequence>MDLPYLFQSQRLGFRTWHPSDLPAFSAMNADPETMTFFQHPLSKKESQVLMDRMTRLYTDRGHCYFAVEVLDSGEFLGMIGLGTKSFIAPFTPCVDIGWRIRRKFWSQGFASEGAARCLDLAIELGIKKVYSLASSKNAASVRVMQKIGMTYEYDFEHPDLLEHPRLQPCSLYKIEL</sequence>
<keyword evidence="2" id="KW-0808">Transferase</keyword>
<proteinExistence type="predicted"/>
<keyword evidence="3" id="KW-1185">Reference proteome</keyword>
<evidence type="ECO:0000313" key="2">
    <source>
        <dbReference type="EMBL" id="SFB52358.1"/>
    </source>
</evidence>
<dbReference type="SUPFAM" id="SSF55729">
    <property type="entry name" value="Acyl-CoA N-acyltransferases (Nat)"/>
    <property type="match status" value="1"/>
</dbReference>
<dbReference type="PANTHER" id="PTHR43792">
    <property type="entry name" value="GNAT FAMILY, PUTATIVE (AFU_ORTHOLOGUE AFUA_3G00765)-RELATED-RELATED"/>
    <property type="match status" value="1"/>
</dbReference>
<accession>A0A1I1BUK7</accession>
<gene>
    <name evidence="2" type="ORF">SAMN04489723_11631</name>
</gene>
<evidence type="ECO:0000313" key="3">
    <source>
        <dbReference type="Proteomes" id="UP000198790"/>
    </source>
</evidence>
<evidence type="ECO:0000259" key="1">
    <source>
        <dbReference type="PROSITE" id="PS51186"/>
    </source>
</evidence>
<dbReference type="AlphaFoldDB" id="A0A1I1BUK7"/>
<dbReference type="RefSeq" id="WP_092899781.1">
    <property type="nucleotide sequence ID" value="NZ_FOKK01000016.1"/>
</dbReference>
<dbReference type="Gene3D" id="3.40.630.30">
    <property type="match status" value="1"/>
</dbReference>
<dbReference type="STRING" id="237018.SAMN04489723_11631"/>
<dbReference type="EMBL" id="FOKK01000016">
    <property type="protein sequence ID" value="SFB52358.1"/>
    <property type="molecule type" value="Genomic_DNA"/>
</dbReference>
<name>A0A1I1BUK7_9BACT</name>